<organism evidence="2 3">
    <name type="scientific">Halomonas nitroreducens</name>
    <dbReference type="NCBI Taxonomy" id="447425"/>
    <lineage>
        <taxon>Bacteria</taxon>
        <taxon>Pseudomonadati</taxon>
        <taxon>Pseudomonadota</taxon>
        <taxon>Gammaproteobacteria</taxon>
        <taxon>Oceanospirillales</taxon>
        <taxon>Halomonadaceae</taxon>
        <taxon>Halomonas</taxon>
    </lineage>
</organism>
<evidence type="ECO:0008006" key="4">
    <source>
        <dbReference type="Google" id="ProtNLM"/>
    </source>
</evidence>
<evidence type="ECO:0000313" key="3">
    <source>
        <dbReference type="Proteomes" id="UP000267400"/>
    </source>
</evidence>
<comment type="caution">
    <text evidence="2">The sequence shown here is derived from an EMBL/GenBank/DDBJ whole genome shotgun (WGS) entry which is preliminary data.</text>
</comment>
<feature type="chain" id="PRO_5018608173" description="Zinc resistance-associated protein" evidence="1">
    <location>
        <begin position="27"/>
        <end position="245"/>
    </location>
</feature>
<dbReference type="OrthoDB" id="6174033at2"/>
<feature type="signal peptide" evidence="1">
    <location>
        <begin position="1"/>
        <end position="26"/>
    </location>
</feature>
<keyword evidence="3" id="KW-1185">Reference proteome</keyword>
<reference evidence="2 3" key="1">
    <citation type="submission" date="2018-12" db="EMBL/GenBank/DDBJ databases">
        <authorList>
            <person name="Yu L."/>
        </authorList>
    </citation>
    <scope>NUCLEOTIDE SEQUENCE [LARGE SCALE GENOMIC DNA]</scope>
    <source>
        <strain evidence="2 3">11S</strain>
    </source>
</reference>
<proteinExistence type="predicted"/>
<accession>A0A3S0JZA1</accession>
<dbReference type="Gene3D" id="1.20.120.1490">
    <property type="match status" value="1"/>
</dbReference>
<keyword evidence="1" id="KW-0732">Signal</keyword>
<dbReference type="Proteomes" id="UP000267400">
    <property type="component" value="Unassembled WGS sequence"/>
</dbReference>
<dbReference type="EMBL" id="RXNS01000003">
    <property type="protein sequence ID" value="RTR05927.1"/>
    <property type="molecule type" value="Genomic_DNA"/>
</dbReference>
<dbReference type="AlphaFoldDB" id="A0A3S0JZA1"/>
<name>A0A3S0JZA1_9GAMM</name>
<evidence type="ECO:0000313" key="2">
    <source>
        <dbReference type="EMBL" id="RTR05927.1"/>
    </source>
</evidence>
<sequence>MQRRSFPLSLGTALAIAVLASPAAMGHGGAHVDPDGQGRGPAMMGGYPGQGMGPGMMGGHPGQGMGPGMMGDYSGQGMGPGMMGDYSGQGMGPGMMGGYPGQGMGPGMMGGYPGQGMGPGMMGGYPGQGMGPGMMGGYSGQGMGPGLWALFTPEQHRQAQQLMAEHRASQYERRGEMMRLQQSLMAELHAEGEPDADTLAETQTRLAELQRQMWLERRALHDALMGLLTEEQRQRFTPGGQASPE</sequence>
<gene>
    <name evidence="2" type="ORF">EKG36_04030</name>
</gene>
<evidence type="ECO:0000256" key="1">
    <source>
        <dbReference type="SAM" id="SignalP"/>
    </source>
</evidence>
<dbReference type="RefSeq" id="WP_126481292.1">
    <property type="nucleotide sequence ID" value="NZ_RXNS01000003.1"/>
</dbReference>
<protein>
    <recommendedName>
        <fullName evidence="4">Zinc resistance-associated protein</fullName>
    </recommendedName>
</protein>